<reference evidence="3" key="1">
    <citation type="submission" date="2018-04" db="EMBL/GenBank/DDBJ databases">
        <authorList>
            <person name="Liu S."/>
            <person name="Wang Z."/>
            <person name="Li J."/>
        </authorList>
    </citation>
    <scope>NUCLEOTIDE SEQUENCE [LARGE SCALE GENOMIC DNA]</scope>
    <source>
        <strain evidence="3">2189</strain>
    </source>
</reference>
<evidence type="ECO:0000256" key="1">
    <source>
        <dbReference type="SAM" id="Phobius"/>
    </source>
</evidence>
<evidence type="ECO:0000313" key="2">
    <source>
        <dbReference type="EMBL" id="PWC02482.1"/>
    </source>
</evidence>
<comment type="caution">
    <text evidence="2">The sequence shown here is derived from an EMBL/GenBank/DDBJ whole genome shotgun (WGS) entry which is preliminary data.</text>
</comment>
<evidence type="ECO:0000313" key="3">
    <source>
        <dbReference type="Proteomes" id="UP000244989"/>
    </source>
</evidence>
<gene>
    <name evidence="2" type="ORF">DF222_02300</name>
</gene>
<name>A0A2U1T921_9CORY</name>
<proteinExistence type="predicted"/>
<keyword evidence="3" id="KW-1185">Reference proteome</keyword>
<keyword evidence="1" id="KW-0812">Transmembrane</keyword>
<accession>A0A2U1T921</accession>
<sequence>MRILLFVVSAVFSLAAVGLLVFGLPRWVALIMLAVAGLALVGAMREQARQEAPRAIELDEKQRAQIRDMKAEGRHGAAIRQVQLWHRYATESDARRLVQEA</sequence>
<dbReference type="AlphaFoldDB" id="A0A2U1T921"/>
<dbReference type="RefSeq" id="WP_108432072.1">
    <property type="nucleotide sequence ID" value="NZ_CP026947.1"/>
</dbReference>
<keyword evidence="1" id="KW-1133">Transmembrane helix</keyword>
<organism evidence="2 3">
    <name type="scientific">Corynebacterium yudongzhengii</name>
    <dbReference type="NCBI Taxonomy" id="2080740"/>
    <lineage>
        <taxon>Bacteria</taxon>
        <taxon>Bacillati</taxon>
        <taxon>Actinomycetota</taxon>
        <taxon>Actinomycetes</taxon>
        <taxon>Mycobacteriales</taxon>
        <taxon>Corynebacteriaceae</taxon>
        <taxon>Corynebacterium</taxon>
    </lineage>
</organism>
<dbReference type="OrthoDB" id="4411364at2"/>
<dbReference type="KEGG" id="cyz:C3B44_08970"/>
<feature type="transmembrane region" description="Helical" evidence="1">
    <location>
        <begin position="28"/>
        <end position="44"/>
    </location>
</feature>
<dbReference type="EMBL" id="QEEZ01000003">
    <property type="protein sequence ID" value="PWC02482.1"/>
    <property type="molecule type" value="Genomic_DNA"/>
</dbReference>
<keyword evidence="1" id="KW-0472">Membrane</keyword>
<protein>
    <submittedName>
        <fullName evidence="2">Uncharacterized protein</fullName>
    </submittedName>
</protein>
<dbReference type="Proteomes" id="UP000244989">
    <property type="component" value="Unassembled WGS sequence"/>
</dbReference>